<evidence type="ECO:0000259" key="1">
    <source>
        <dbReference type="SMART" id="SM00966"/>
    </source>
</evidence>
<dbReference type="GO" id="GO:0003677">
    <property type="term" value="F:DNA binding"/>
    <property type="evidence" value="ECO:0007669"/>
    <property type="project" value="InterPro"/>
</dbReference>
<evidence type="ECO:0000313" key="3">
    <source>
        <dbReference type="Proteomes" id="UP000184196"/>
    </source>
</evidence>
<dbReference type="Pfam" id="PF04014">
    <property type="entry name" value="MazE_antitoxin"/>
    <property type="match status" value="1"/>
</dbReference>
<organism evidence="2 3">
    <name type="scientific">Desulfofundulus australicus DSM 11792</name>
    <dbReference type="NCBI Taxonomy" id="1121425"/>
    <lineage>
        <taxon>Bacteria</taxon>
        <taxon>Bacillati</taxon>
        <taxon>Bacillota</taxon>
        <taxon>Clostridia</taxon>
        <taxon>Eubacteriales</taxon>
        <taxon>Peptococcaceae</taxon>
        <taxon>Desulfofundulus</taxon>
    </lineage>
</organism>
<keyword evidence="3" id="KW-1185">Reference proteome</keyword>
<dbReference type="EMBL" id="FQUW01000008">
    <property type="protein sequence ID" value="SHE72674.1"/>
    <property type="molecule type" value="Genomic_DNA"/>
</dbReference>
<dbReference type="Proteomes" id="UP000184196">
    <property type="component" value="Unassembled WGS sequence"/>
</dbReference>
<accession>A0A1M4VUG2</accession>
<dbReference type="OrthoDB" id="9795766at2"/>
<dbReference type="InterPro" id="IPR039052">
    <property type="entry name" value="Antitox_PemI-like"/>
</dbReference>
<dbReference type="PANTHER" id="PTHR40516">
    <property type="entry name" value="ANTITOXIN CHPS-RELATED"/>
    <property type="match status" value="1"/>
</dbReference>
<sequence length="77" mass="8628">MQSQIAKWGNSLGIRIPKSIIEKVGFTEGTPVILEIVDEAIVIRKKKYDLKALLSQVTSENLHAEIDTGYSLGRETW</sequence>
<name>A0A1M4VUG2_9FIRM</name>
<proteinExistence type="predicted"/>
<gene>
    <name evidence="2" type="ORF">SAMN02745218_00747</name>
</gene>
<dbReference type="SMART" id="SM00966">
    <property type="entry name" value="SpoVT_AbrB"/>
    <property type="match status" value="1"/>
</dbReference>
<dbReference type="SUPFAM" id="SSF89447">
    <property type="entry name" value="AbrB/MazE/MraZ-like"/>
    <property type="match status" value="1"/>
</dbReference>
<protein>
    <submittedName>
        <fullName evidence="2">Antitoxin MazE</fullName>
    </submittedName>
</protein>
<dbReference type="InterPro" id="IPR007159">
    <property type="entry name" value="SpoVT-AbrB_dom"/>
</dbReference>
<evidence type="ECO:0000313" key="2">
    <source>
        <dbReference type="EMBL" id="SHE72674.1"/>
    </source>
</evidence>
<dbReference type="AlphaFoldDB" id="A0A1M4VUG2"/>
<dbReference type="InterPro" id="IPR037914">
    <property type="entry name" value="SpoVT-AbrB_sf"/>
</dbReference>
<feature type="domain" description="SpoVT-AbrB" evidence="1">
    <location>
        <begin position="6"/>
        <end position="51"/>
    </location>
</feature>
<reference evidence="3" key="1">
    <citation type="submission" date="2016-11" db="EMBL/GenBank/DDBJ databases">
        <authorList>
            <person name="Varghese N."/>
            <person name="Submissions S."/>
        </authorList>
    </citation>
    <scope>NUCLEOTIDE SEQUENCE [LARGE SCALE GENOMIC DNA]</scope>
    <source>
        <strain evidence="3">DSM 11792</strain>
    </source>
</reference>
<dbReference type="Gene3D" id="2.10.260.10">
    <property type="match status" value="1"/>
</dbReference>
<dbReference type="GO" id="GO:0097351">
    <property type="term" value="F:toxin sequestering activity"/>
    <property type="evidence" value="ECO:0007669"/>
    <property type="project" value="InterPro"/>
</dbReference>
<dbReference type="PANTHER" id="PTHR40516:SF1">
    <property type="entry name" value="ANTITOXIN CHPS-RELATED"/>
    <property type="match status" value="1"/>
</dbReference>